<keyword evidence="2" id="KW-1185">Reference proteome</keyword>
<dbReference type="EMBL" id="JAIRBM010000029">
    <property type="protein sequence ID" value="MBZ6079204.1"/>
    <property type="molecule type" value="Genomic_DNA"/>
</dbReference>
<proteinExistence type="predicted"/>
<evidence type="ECO:0000313" key="1">
    <source>
        <dbReference type="EMBL" id="MBZ6079204.1"/>
    </source>
</evidence>
<accession>A0ABS7VUD1</accession>
<comment type="caution">
    <text evidence="1">The sequence shown here is derived from an EMBL/GenBank/DDBJ whole genome shotgun (WGS) entry which is preliminary data.</text>
</comment>
<organism evidence="1 2">
    <name type="scientific">Microvirga puerhi</name>
    <dbReference type="NCBI Taxonomy" id="2876078"/>
    <lineage>
        <taxon>Bacteria</taxon>
        <taxon>Pseudomonadati</taxon>
        <taxon>Pseudomonadota</taxon>
        <taxon>Alphaproteobacteria</taxon>
        <taxon>Hyphomicrobiales</taxon>
        <taxon>Methylobacteriaceae</taxon>
        <taxon>Microvirga</taxon>
    </lineage>
</organism>
<sequence length="77" mass="8390">MSHDKQLREWDYILGSHRRISSHFIETGVPKSARWAVMGTTIISAPTAEAYRAQLEGDANAANISLDGVSSVSSKIC</sequence>
<dbReference type="RefSeq" id="WP_224316053.1">
    <property type="nucleotide sequence ID" value="NZ_JAIRBM010000029.1"/>
</dbReference>
<protein>
    <submittedName>
        <fullName evidence="1">Uncharacterized protein</fullName>
    </submittedName>
</protein>
<reference evidence="1 2" key="1">
    <citation type="submission" date="2021-09" db="EMBL/GenBank/DDBJ databases">
        <title>The complete genome sequence of a new microorganism.</title>
        <authorList>
            <person name="Zi Z."/>
        </authorList>
    </citation>
    <scope>NUCLEOTIDE SEQUENCE [LARGE SCALE GENOMIC DNA]</scope>
    <source>
        <strain evidence="1 2">WGZ8</strain>
    </source>
</reference>
<gene>
    <name evidence="1" type="ORF">K9B37_23400</name>
</gene>
<evidence type="ECO:0000313" key="2">
    <source>
        <dbReference type="Proteomes" id="UP000704176"/>
    </source>
</evidence>
<name>A0ABS7VUD1_9HYPH</name>
<dbReference type="Proteomes" id="UP000704176">
    <property type="component" value="Unassembled WGS sequence"/>
</dbReference>